<sequence>MTVTSENRTGGDVDPDVEGADADEGDADPDVPDSDADVPDSDVDAAAGTDRGDDEPTVRCPFCESTDVEQESQFGSEISKSQYYCNGCHTVFERIKYDGKRPDTS</sequence>
<evidence type="ECO:0000256" key="1">
    <source>
        <dbReference type="SAM" id="MobiDB-lite"/>
    </source>
</evidence>
<dbReference type="InterPro" id="IPR056572">
    <property type="entry name" value="Zn_ribbon_PaaD"/>
</dbReference>
<feature type="region of interest" description="Disordered" evidence="1">
    <location>
        <begin position="1"/>
        <end position="59"/>
    </location>
</feature>
<dbReference type="EMBL" id="FNPC01000001">
    <property type="protein sequence ID" value="SDX82805.1"/>
    <property type="molecule type" value="Genomic_DNA"/>
</dbReference>
<gene>
    <name evidence="3" type="ORF">SAMN05216564_101618</name>
</gene>
<dbReference type="Proteomes" id="UP000199079">
    <property type="component" value="Unassembled WGS sequence"/>
</dbReference>
<protein>
    <recommendedName>
        <fullName evidence="2">PaaD zinc beta ribbon domain-containing protein</fullName>
    </recommendedName>
</protein>
<dbReference type="OrthoDB" id="338932at2157"/>
<proteinExistence type="predicted"/>
<feature type="compositionally biased region" description="Acidic residues" evidence="1">
    <location>
        <begin position="13"/>
        <end position="43"/>
    </location>
</feature>
<evidence type="ECO:0000313" key="4">
    <source>
        <dbReference type="Proteomes" id="UP000199079"/>
    </source>
</evidence>
<evidence type="ECO:0000259" key="2">
    <source>
        <dbReference type="Pfam" id="PF23451"/>
    </source>
</evidence>
<accession>A0A1H3EW01</accession>
<reference evidence="4" key="1">
    <citation type="submission" date="2016-10" db="EMBL/GenBank/DDBJ databases">
        <authorList>
            <person name="Varghese N."/>
            <person name="Submissions S."/>
        </authorList>
    </citation>
    <scope>NUCLEOTIDE SEQUENCE [LARGE SCALE GENOMIC DNA]</scope>
    <source>
        <strain evidence="4">DC30,IBRC 10041,KCTC 4046</strain>
    </source>
</reference>
<dbReference type="Pfam" id="PF23451">
    <property type="entry name" value="Zn_ribbon_PaaD"/>
    <property type="match status" value="1"/>
</dbReference>
<dbReference type="AlphaFoldDB" id="A0A1H3EW01"/>
<organism evidence="3 4">
    <name type="scientific">Halopenitus persicus</name>
    <dbReference type="NCBI Taxonomy" id="1048396"/>
    <lineage>
        <taxon>Archaea</taxon>
        <taxon>Methanobacteriati</taxon>
        <taxon>Methanobacteriota</taxon>
        <taxon>Stenosarchaea group</taxon>
        <taxon>Halobacteria</taxon>
        <taxon>Halobacteriales</taxon>
        <taxon>Haloferacaceae</taxon>
        <taxon>Halopenitus</taxon>
    </lineage>
</organism>
<name>A0A1H3EW01_9EURY</name>
<feature type="domain" description="PaaD zinc beta ribbon" evidence="2">
    <location>
        <begin position="48"/>
        <end position="96"/>
    </location>
</feature>
<dbReference type="RefSeq" id="WP_092730707.1">
    <property type="nucleotide sequence ID" value="NZ_FNPC01000001.1"/>
</dbReference>
<evidence type="ECO:0000313" key="3">
    <source>
        <dbReference type="EMBL" id="SDX82805.1"/>
    </source>
</evidence>
<keyword evidence="4" id="KW-1185">Reference proteome</keyword>